<organism evidence="2 3">
    <name type="scientific">Vreelandella aquamarina</name>
    <dbReference type="NCBI Taxonomy" id="77097"/>
    <lineage>
        <taxon>Bacteria</taxon>
        <taxon>Pseudomonadati</taxon>
        <taxon>Pseudomonadota</taxon>
        <taxon>Gammaproteobacteria</taxon>
        <taxon>Oceanospirillales</taxon>
        <taxon>Halomonadaceae</taxon>
        <taxon>Vreelandella</taxon>
    </lineage>
</organism>
<protein>
    <submittedName>
        <fullName evidence="2">Uncharacterized protein</fullName>
    </submittedName>
</protein>
<name>A0A6F8SS17_9GAMM</name>
<reference evidence="2 3" key="1">
    <citation type="submission" date="2020-02" db="EMBL/GenBank/DDBJ databases">
        <title>Complete Genome Sequence of Halomonas meridiana strain BAA-801, Isolated from Deep Sea Thermal Vent.</title>
        <authorList>
            <person name="Takahashi Y."/>
            <person name="Takahashi H."/>
            <person name="Galipon J."/>
            <person name="Arakawa K."/>
        </authorList>
    </citation>
    <scope>NUCLEOTIDE SEQUENCE [LARGE SCALE GENOMIC DNA]</scope>
    <source>
        <strain evidence="2 3">Slthf1</strain>
    </source>
</reference>
<dbReference type="AlphaFoldDB" id="A0A6F8SS17"/>
<evidence type="ECO:0000313" key="2">
    <source>
        <dbReference type="EMBL" id="BCA90486.1"/>
    </source>
</evidence>
<feature type="compositionally biased region" description="Polar residues" evidence="1">
    <location>
        <begin position="16"/>
        <end position="28"/>
    </location>
</feature>
<feature type="region of interest" description="Disordered" evidence="1">
    <location>
        <begin position="52"/>
        <end position="76"/>
    </location>
</feature>
<feature type="region of interest" description="Disordered" evidence="1">
    <location>
        <begin position="1"/>
        <end position="37"/>
    </location>
</feature>
<sequence>MMPTDPKLRVAPPRQRNAQLSQKGSATFSGDGATDSATVDLKTLANRYLQRKERNQQRNQAATEGPKTAQLSEDYQGVKVAPATEGFTYSEEAPDWLTWIATQCPLAPEDRRHVAMGLLRLHPRIQQRIAERYVETWQMAASLEPKPHRKDNAGRNAANLVITRLKREGEYAR</sequence>
<dbReference type="EMBL" id="AP022821">
    <property type="protein sequence ID" value="BCA90486.1"/>
    <property type="molecule type" value="Genomic_DNA"/>
</dbReference>
<accession>A0A6F8SS17</accession>
<proteinExistence type="predicted"/>
<dbReference type="RefSeq" id="WP_058578196.1">
    <property type="nucleotide sequence ID" value="NZ_AP022821.1"/>
</dbReference>
<evidence type="ECO:0000256" key="1">
    <source>
        <dbReference type="SAM" id="MobiDB-lite"/>
    </source>
</evidence>
<dbReference type="Proteomes" id="UP000503197">
    <property type="component" value="Chromosome"/>
</dbReference>
<evidence type="ECO:0000313" key="3">
    <source>
        <dbReference type="Proteomes" id="UP000503197"/>
    </source>
</evidence>
<gene>
    <name evidence="2" type="ORF">HMSLTHF_02610</name>
</gene>